<evidence type="ECO:0000256" key="4">
    <source>
        <dbReference type="SAM" id="SignalP"/>
    </source>
</evidence>
<dbReference type="InterPro" id="IPR015168">
    <property type="entry name" value="SsuA/THI5"/>
</dbReference>
<dbReference type="PANTHER" id="PTHR30024:SF47">
    <property type="entry name" value="TAURINE-BINDING PERIPLASMIC PROTEIN"/>
    <property type="match status" value="1"/>
</dbReference>
<gene>
    <name evidence="6" type="ORF">PQR57_27700</name>
</gene>
<comment type="subcellular location">
    <subcellularLocation>
        <location evidence="1">Periplasm</location>
    </subcellularLocation>
</comment>
<evidence type="ECO:0000259" key="5">
    <source>
        <dbReference type="Pfam" id="PF09084"/>
    </source>
</evidence>
<dbReference type="PANTHER" id="PTHR30024">
    <property type="entry name" value="ALIPHATIC SULFONATES-BINDING PROTEIN-RELATED"/>
    <property type="match status" value="1"/>
</dbReference>
<keyword evidence="3 4" id="KW-0732">Signal</keyword>
<feature type="chain" id="PRO_5046049240" evidence="4">
    <location>
        <begin position="30"/>
        <end position="350"/>
    </location>
</feature>
<name>A0ABW9AW30_9BURK</name>
<protein>
    <submittedName>
        <fullName evidence="6">ABC transporter substrate-binding protein</fullName>
    </submittedName>
</protein>
<evidence type="ECO:0000256" key="1">
    <source>
        <dbReference type="ARBA" id="ARBA00004418"/>
    </source>
</evidence>
<evidence type="ECO:0000256" key="3">
    <source>
        <dbReference type="ARBA" id="ARBA00022729"/>
    </source>
</evidence>
<feature type="signal peptide" evidence="4">
    <location>
        <begin position="1"/>
        <end position="29"/>
    </location>
</feature>
<dbReference type="Gene3D" id="3.40.190.10">
    <property type="entry name" value="Periplasmic binding protein-like II"/>
    <property type="match status" value="2"/>
</dbReference>
<dbReference type="EMBL" id="JAQQEZ010000023">
    <property type="protein sequence ID" value="MFM0004797.1"/>
    <property type="molecule type" value="Genomic_DNA"/>
</dbReference>
<comment type="similarity">
    <text evidence="2">Belongs to the bacterial solute-binding protein SsuA/TauA family.</text>
</comment>
<sequence length="350" mass="36539">MSRGRFAIPAAAVSAARMTLLLTALLASAAGEAAPPLEKTHIDIATVGAVMGYLPVDIAISKGYFKDEGLDVERSMFPGGPKVLQSMLGGTADFGSSAYSNTLTMAAKNQKVVAVALMARYPGYVFGISSKSAAKFKSMKDLSGMKLGVTSPGSSNNLVLDYLASKAGVDLKSFSVIGVGAEAGAAAAVRQGQIDGLISVDPVITMLTDSHDLNVVADMRTASGVQAALGSAQYPEAAILTTADFIAKNPHTVQAVVNAIVRAEKFLQTATPDEVTDALPTAYQLGNRQTFVAAYKNSQPIFSADGHFDPAGPVAVFNILSKFDKELADAKGRIDIPSTYTNRFVDAVRH</sequence>
<evidence type="ECO:0000256" key="2">
    <source>
        <dbReference type="ARBA" id="ARBA00010742"/>
    </source>
</evidence>
<accession>A0ABW9AW30</accession>
<dbReference type="RefSeq" id="WP_408179621.1">
    <property type="nucleotide sequence ID" value="NZ_JAQQEZ010000023.1"/>
</dbReference>
<evidence type="ECO:0000313" key="6">
    <source>
        <dbReference type="EMBL" id="MFM0004797.1"/>
    </source>
</evidence>
<comment type="caution">
    <text evidence="6">The sequence shown here is derived from an EMBL/GenBank/DDBJ whole genome shotgun (WGS) entry which is preliminary data.</text>
</comment>
<organism evidence="6 7">
    <name type="scientific">Paraburkholderia dipogonis</name>
    <dbReference type="NCBI Taxonomy" id="1211383"/>
    <lineage>
        <taxon>Bacteria</taxon>
        <taxon>Pseudomonadati</taxon>
        <taxon>Pseudomonadota</taxon>
        <taxon>Betaproteobacteria</taxon>
        <taxon>Burkholderiales</taxon>
        <taxon>Burkholderiaceae</taxon>
        <taxon>Paraburkholderia</taxon>
    </lineage>
</organism>
<dbReference type="Proteomes" id="UP001629230">
    <property type="component" value="Unassembled WGS sequence"/>
</dbReference>
<evidence type="ECO:0000313" key="7">
    <source>
        <dbReference type="Proteomes" id="UP001629230"/>
    </source>
</evidence>
<dbReference type="SUPFAM" id="SSF53850">
    <property type="entry name" value="Periplasmic binding protein-like II"/>
    <property type="match status" value="1"/>
</dbReference>
<proteinExistence type="inferred from homology"/>
<keyword evidence="7" id="KW-1185">Reference proteome</keyword>
<reference evidence="6 7" key="1">
    <citation type="journal article" date="2024" name="Chem. Sci.">
        <title>Discovery of megapolipeptins by genome mining of a Burkholderiales bacteria collection.</title>
        <authorList>
            <person name="Paulo B.S."/>
            <person name="Recchia M.J.J."/>
            <person name="Lee S."/>
            <person name="Fergusson C.H."/>
            <person name="Romanowski S.B."/>
            <person name="Hernandez A."/>
            <person name="Krull N."/>
            <person name="Liu D.Y."/>
            <person name="Cavanagh H."/>
            <person name="Bos A."/>
            <person name="Gray C.A."/>
            <person name="Murphy B.T."/>
            <person name="Linington R.G."/>
            <person name="Eustaquio A.S."/>
        </authorList>
    </citation>
    <scope>NUCLEOTIDE SEQUENCE [LARGE SCALE GENOMIC DNA]</scope>
    <source>
        <strain evidence="6 7">RL17-350-BIC-A</strain>
    </source>
</reference>
<dbReference type="Pfam" id="PF09084">
    <property type="entry name" value="NMT1"/>
    <property type="match status" value="1"/>
</dbReference>
<feature type="domain" description="SsuA/THI5-like" evidence="5">
    <location>
        <begin position="58"/>
        <end position="267"/>
    </location>
</feature>